<dbReference type="AlphaFoldDB" id="A0AAF0U8U5"/>
<protein>
    <submittedName>
        <fullName evidence="1">Uncharacterized protein</fullName>
    </submittedName>
</protein>
<keyword evidence="2" id="KW-1185">Reference proteome</keyword>
<name>A0AAF0U8U5_SOLVR</name>
<dbReference type="Gene3D" id="3.40.50.1440">
    <property type="entry name" value="Tubulin/FtsZ, GTPase domain"/>
    <property type="match status" value="1"/>
</dbReference>
<sequence>MDLEPRTMDNIRSGTYGQIFYPDNFVFGQSGVGFQLCHSLGGGTGDHSRTPVDGPWSEPRPILVDRHSWLERSSLGPRTMDPDLGPLSDLRSFGKVVELDPQTLLRQANHGPHLRSGFIPQVVGGRHGLAPAISEKLQFQL</sequence>
<evidence type="ECO:0000313" key="1">
    <source>
        <dbReference type="EMBL" id="WMV41470.1"/>
    </source>
</evidence>
<accession>A0AAF0U8U5</accession>
<dbReference type="EMBL" id="CP133619">
    <property type="protein sequence ID" value="WMV41470.1"/>
    <property type="molecule type" value="Genomic_DNA"/>
</dbReference>
<dbReference type="Proteomes" id="UP001234989">
    <property type="component" value="Chromosome 8"/>
</dbReference>
<proteinExistence type="predicted"/>
<organism evidence="1 2">
    <name type="scientific">Solanum verrucosum</name>
    <dbReference type="NCBI Taxonomy" id="315347"/>
    <lineage>
        <taxon>Eukaryota</taxon>
        <taxon>Viridiplantae</taxon>
        <taxon>Streptophyta</taxon>
        <taxon>Embryophyta</taxon>
        <taxon>Tracheophyta</taxon>
        <taxon>Spermatophyta</taxon>
        <taxon>Magnoliopsida</taxon>
        <taxon>eudicotyledons</taxon>
        <taxon>Gunneridae</taxon>
        <taxon>Pentapetalae</taxon>
        <taxon>asterids</taxon>
        <taxon>lamiids</taxon>
        <taxon>Solanales</taxon>
        <taxon>Solanaceae</taxon>
        <taxon>Solanoideae</taxon>
        <taxon>Solaneae</taxon>
        <taxon>Solanum</taxon>
    </lineage>
</organism>
<gene>
    <name evidence="1" type="ORF">MTR67_034855</name>
</gene>
<dbReference type="InterPro" id="IPR036525">
    <property type="entry name" value="Tubulin/FtsZ_GTPase_sf"/>
</dbReference>
<evidence type="ECO:0000313" key="2">
    <source>
        <dbReference type="Proteomes" id="UP001234989"/>
    </source>
</evidence>
<reference evidence="1" key="1">
    <citation type="submission" date="2023-08" db="EMBL/GenBank/DDBJ databases">
        <title>A de novo genome assembly of Solanum verrucosum Schlechtendal, a Mexican diploid species geographically isolated from the other diploid A-genome species in potato relatives.</title>
        <authorList>
            <person name="Hosaka K."/>
        </authorList>
    </citation>
    <scope>NUCLEOTIDE SEQUENCE</scope>
    <source>
        <tissue evidence="1">Young leaves</tissue>
    </source>
</reference>
<dbReference type="SUPFAM" id="SSF52490">
    <property type="entry name" value="Tubulin nucleotide-binding domain-like"/>
    <property type="match status" value="1"/>
</dbReference>